<name>A0ABP6YL80_9ACTN</name>
<proteinExistence type="predicted"/>
<organism evidence="2 3">
    <name type="scientific">Nonomuraea rosea</name>
    <dbReference type="NCBI Taxonomy" id="638574"/>
    <lineage>
        <taxon>Bacteria</taxon>
        <taxon>Bacillati</taxon>
        <taxon>Actinomycetota</taxon>
        <taxon>Actinomycetes</taxon>
        <taxon>Streptosporangiales</taxon>
        <taxon>Streptosporangiaceae</taxon>
        <taxon>Nonomuraea</taxon>
    </lineage>
</organism>
<dbReference type="InterPro" id="IPR012312">
    <property type="entry name" value="Hemerythrin-like"/>
</dbReference>
<evidence type="ECO:0000313" key="2">
    <source>
        <dbReference type="EMBL" id="GAA3584117.1"/>
    </source>
</evidence>
<feature type="domain" description="Hemerythrin-like" evidence="1">
    <location>
        <begin position="13"/>
        <end position="142"/>
    </location>
</feature>
<comment type="caution">
    <text evidence="2">The sequence shown here is derived from an EMBL/GenBank/DDBJ whole genome shotgun (WGS) entry which is preliminary data.</text>
</comment>
<sequence length="152" mass="16572">MTDEQRLVAWGDELVKLHDGFRRDLANLRSPGDPLGGLLGGPLGGLGGADLRTHCLAFCDALHAHHEGEDGALFPHLGGEHPELAEVLDRLRAEHVVVSRLMERIRALLDTGPEGVGAELDRLAAELEAHLDYEEEQLVPVLNRMTTLPDNI</sequence>
<accession>A0ABP6YL80</accession>
<evidence type="ECO:0000259" key="1">
    <source>
        <dbReference type="Pfam" id="PF01814"/>
    </source>
</evidence>
<dbReference type="EMBL" id="BAABDQ010000021">
    <property type="protein sequence ID" value="GAA3584117.1"/>
    <property type="molecule type" value="Genomic_DNA"/>
</dbReference>
<dbReference type="CDD" id="cd12108">
    <property type="entry name" value="Hr-like"/>
    <property type="match status" value="1"/>
</dbReference>
<gene>
    <name evidence="2" type="ORF">GCM10022419_077410</name>
</gene>
<dbReference type="Gene3D" id="1.20.120.520">
    <property type="entry name" value="nmb1532 protein domain like"/>
    <property type="match status" value="1"/>
</dbReference>
<reference evidence="3" key="1">
    <citation type="journal article" date="2019" name="Int. J. Syst. Evol. Microbiol.">
        <title>The Global Catalogue of Microorganisms (GCM) 10K type strain sequencing project: providing services to taxonomists for standard genome sequencing and annotation.</title>
        <authorList>
            <consortium name="The Broad Institute Genomics Platform"/>
            <consortium name="The Broad Institute Genome Sequencing Center for Infectious Disease"/>
            <person name="Wu L."/>
            <person name="Ma J."/>
        </authorList>
    </citation>
    <scope>NUCLEOTIDE SEQUENCE [LARGE SCALE GENOMIC DNA]</scope>
    <source>
        <strain evidence="3">JCM 17326</strain>
    </source>
</reference>
<keyword evidence="3" id="KW-1185">Reference proteome</keyword>
<protein>
    <recommendedName>
        <fullName evidence="1">Hemerythrin-like domain-containing protein</fullName>
    </recommendedName>
</protein>
<dbReference type="Proteomes" id="UP001500630">
    <property type="component" value="Unassembled WGS sequence"/>
</dbReference>
<evidence type="ECO:0000313" key="3">
    <source>
        <dbReference type="Proteomes" id="UP001500630"/>
    </source>
</evidence>
<dbReference type="RefSeq" id="WP_345569792.1">
    <property type="nucleotide sequence ID" value="NZ_BAABDQ010000021.1"/>
</dbReference>
<dbReference type="Pfam" id="PF01814">
    <property type="entry name" value="Hemerythrin"/>
    <property type="match status" value="1"/>
</dbReference>